<evidence type="ECO:0000256" key="8">
    <source>
        <dbReference type="ARBA" id="ARBA00022967"/>
    </source>
</evidence>
<evidence type="ECO:0000256" key="11">
    <source>
        <dbReference type="ARBA" id="ARBA00023027"/>
    </source>
</evidence>
<keyword evidence="13 16" id="KW-0472">Membrane</keyword>
<geneLocation type="mitochondrion" evidence="17"/>
<evidence type="ECO:0000256" key="13">
    <source>
        <dbReference type="ARBA" id="ARBA00023136"/>
    </source>
</evidence>
<protein>
    <recommendedName>
        <fullName evidence="4">NADH-ubiquinone oxidoreductase chain 6</fullName>
        <ecNumber evidence="3">7.1.1.2</ecNumber>
    </recommendedName>
    <alternativeName>
        <fullName evidence="14">NADH dehydrogenase subunit 6</fullName>
    </alternativeName>
</protein>
<comment type="catalytic activity">
    <reaction evidence="15">
        <text>a ubiquinone + NADH + 5 H(+)(in) = a ubiquinol + NAD(+) + 4 H(+)(out)</text>
        <dbReference type="Rhea" id="RHEA:29091"/>
        <dbReference type="Rhea" id="RHEA-COMP:9565"/>
        <dbReference type="Rhea" id="RHEA-COMP:9566"/>
        <dbReference type="ChEBI" id="CHEBI:15378"/>
        <dbReference type="ChEBI" id="CHEBI:16389"/>
        <dbReference type="ChEBI" id="CHEBI:17976"/>
        <dbReference type="ChEBI" id="CHEBI:57540"/>
        <dbReference type="ChEBI" id="CHEBI:57945"/>
        <dbReference type="EC" id="7.1.1.2"/>
    </reaction>
</comment>
<comment type="similarity">
    <text evidence="2">Belongs to the complex I subunit 6 family.</text>
</comment>
<keyword evidence="5" id="KW-0813">Transport</keyword>
<evidence type="ECO:0000256" key="12">
    <source>
        <dbReference type="ARBA" id="ARBA00023128"/>
    </source>
</evidence>
<accession>A0A6C0NA54</accession>
<proteinExistence type="inferred from homology"/>
<dbReference type="PANTHER" id="PTHR11435:SF1">
    <property type="entry name" value="NADH-UBIQUINONE OXIDOREDUCTASE CHAIN 6"/>
    <property type="match status" value="1"/>
</dbReference>
<evidence type="ECO:0000256" key="2">
    <source>
        <dbReference type="ARBA" id="ARBA00005698"/>
    </source>
</evidence>
<feature type="transmembrane region" description="Helical" evidence="16">
    <location>
        <begin position="49"/>
        <end position="69"/>
    </location>
</feature>
<keyword evidence="9" id="KW-0249">Electron transport</keyword>
<evidence type="ECO:0000256" key="5">
    <source>
        <dbReference type="ARBA" id="ARBA00022448"/>
    </source>
</evidence>
<keyword evidence="7 16" id="KW-0812">Transmembrane</keyword>
<evidence type="ECO:0000256" key="15">
    <source>
        <dbReference type="ARBA" id="ARBA00049551"/>
    </source>
</evidence>
<evidence type="ECO:0000256" key="7">
    <source>
        <dbReference type="ARBA" id="ARBA00022692"/>
    </source>
</evidence>
<keyword evidence="10 16" id="KW-1133">Transmembrane helix</keyword>
<dbReference type="GO" id="GO:0008137">
    <property type="term" value="F:NADH dehydrogenase (ubiquinone) activity"/>
    <property type="evidence" value="ECO:0007669"/>
    <property type="project" value="UniProtKB-EC"/>
</dbReference>
<evidence type="ECO:0000256" key="14">
    <source>
        <dbReference type="ARBA" id="ARBA00031019"/>
    </source>
</evidence>
<dbReference type="PANTHER" id="PTHR11435">
    <property type="entry name" value="NADH UBIQUINONE OXIDOREDUCTASE SUBUNIT ND6"/>
    <property type="match status" value="1"/>
</dbReference>
<dbReference type="AlphaFoldDB" id="A0A6C0NA54"/>
<dbReference type="GO" id="GO:0031966">
    <property type="term" value="C:mitochondrial membrane"/>
    <property type="evidence" value="ECO:0007669"/>
    <property type="project" value="UniProtKB-SubCell"/>
</dbReference>
<keyword evidence="6" id="KW-0679">Respiratory chain</keyword>
<comment type="subcellular location">
    <subcellularLocation>
        <location evidence="1">Mitochondrion membrane</location>
        <topology evidence="1">Multi-pass membrane protein</topology>
    </subcellularLocation>
</comment>
<reference evidence="17" key="1">
    <citation type="journal article" date="2019" name="Mitochondrial DNA Part B Resour">
        <title>Complete mitochondrial genome of the leaf-rolling-weevil, Apoderus jekelii Roelofs, 1874 (Coleoptera: Attelabidae).</title>
        <authorList>
            <person name="Park J."/>
            <person name="Kim M.J."/>
            <person name="Kim I."/>
        </authorList>
    </citation>
    <scope>NUCLEOTIDE SEQUENCE</scope>
</reference>
<evidence type="ECO:0000256" key="9">
    <source>
        <dbReference type="ARBA" id="ARBA00022982"/>
    </source>
</evidence>
<dbReference type="EMBL" id="MK292540">
    <property type="protein sequence ID" value="QHW07570.1"/>
    <property type="molecule type" value="Genomic_DNA"/>
</dbReference>
<evidence type="ECO:0000256" key="1">
    <source>
        <dbReference type="ARBA" id="ARBA00004225"/>
    </source>
</evidence>
<name>A0A6C0NA54_9CUCU</name>
<evidence type="ECO:0000256" key="3">
    <source>
        <dbReference type="ARBA" id="ARBA00012944"/>
    </source>
</evidence>
<feature type="transmembrane region" description="Helical" evidence="16">
    <location>
        <begin position="135"/>
        <end position="155"/>
    </location>
</feature>
<organism evidence="17">
    <name type="scientific">Apoderus jekelii</name>
    <dbReference type="NCBI Taxonomy" id="1002002"/>
    <lineage>
        <taxon>Eukaryota</taxon>
        <taxon>Metazoa</taxon>
        <taxon>Ecdysozoa</taxon>
        <taxon>Arthropoda</taxon>
        <taxon>Hexapoda</taxon>
        <taxon>Insecta</taxon>
        <taxon>Pterygota</taxon>
        <taxon>Neoptera</taxon>
        <taxon>Endopterygota</taxon>
        <taxon>Coleoptera</taxon>
        <taxon>Polyphaga</taxon>
        <taxon>Cucujiformia</taxon>
        <taxon>Attelabidae</taxon>
        <taxon>Apoderinae</taxon>
        <taxon>Apoderus</taxon>
    </lineage>
</organism>
<keyword evidence="11" id="KW-0520">NAD</keyword>
<evidence type="ECO:0000256" key="10">
    <source>
        <dbReference type="ARBA" id="ARBA00022989"/>
    </source>
</evidence>
<gene>
    <name evidence="17" type="primary">ND6</name>
</gene>
<keyword evidence="8" id="KW-1278">Translocase</keyword>
<sequence length="165" mass="18917">MVLALSLVIIFISMLFLMINHPLSFSLLTLSLAIMVALLTSIIGITSWFSYIVFLVMIGAMLILFLYMTSIAPNEKFKMSFKIFIPPLMLIMIPFIWKFYDPMSFSLNMSFLQYLSEYTPEVGVNELFNLPKNKFLVVMILYLLLCLIAVVKITSSNQGPFRQKS</sequence>
<evidence type="ECO:0000313" key="17">
    <source>
        <dbReference type="EMBL" id="QHW07570.1"/>
    </source>
</evidence>
<keyword evidence="12 17" id="KW-0496">Mitochondrion</keyword>
<evidence type="ECO:0000256" key="4">
    <source>
        <dbReference type="ARBA" id="ARBA00021095"/>
    </source>
</evidence>
<feature type="transmembrane region" description="Helical" evidence="16">
    <location>
        <begin position="81"/>
        <end position="100"/>
    </location>
</feature>
<evidence type="ECO:0000256" key="16">
    <source>
        <dbReference type="SAM" id="Phobius"/>
    </source>
</evidence>
<dbReference type="InterPro" id="IPR050269">
    <property type="entry name" value="ComplexI_Subunit6"/>
</dbReference>
<evidence type="ECO:0000256" key="6">
    <source>
        <dbReference type="ARBA" id="ARBA00022660"/>
    </source>
</evidence>
<dbReference type="EC" id="7.1.1.2" evidence="3"/>